<sequence length="176" mass="19591">MIGPHHDVGHSEDLQERALEYAHHGDALVPRQQRFGNHARSLMLGLGIPVENRWGLRPTVVEGTSRSVPLTVREGLDTRGWLNGVQNFNFHMHLPHYAVTTDDARSVRALATQPIDLTRPHPFTNAGNTEFNALVWMPPGDGRAGDVLVADSTIFSTLFGADESLERFWKNLATDH</sequence>
<keyword evidence="2" id="KW-1185">Reference proteome</keyword>
<reference evidence="1 2" key="1">
    <citation type="journal article" date="2012" name="J. Bacteriol.">
        <title>Complete Genome Sequence of the Fruiting Myxobacterium Corallococcus coralloides DSM 2259.</title>
        <authorList>
            <person name="Huntley S."/>
            <person name="Zhang Y."/>
            <person name="Treuner-Lange A."/>
            <person name="Kneip S."/>
            <person name="Sensen C.W."/>
            <person name="Sogaard-Andersen L."/>
        </authorList>
    </citation>
    <scope>NUCLEOTIDE SEQUENCE [LARGE SCALE GENOMIC DNA]</scope>
    <source>
        <strain evidence="2">ATCC 25202 / DSM 2259 / NBRC 100086 / M2</strain>
    </source>
</reference>
<dbReference type="EMBL" id="CP003389">
    <property type="protein sequence ID" value="AFE05058.1"/>
    <property type="molecule type" value="Genomic_DNA"/>
</dbReference>
<name>H8MF71_CORCM</name>
<protein>
    <submittedName>
        <fullName evidence="1">Uncharacterized protein</fullName>
    </submittedName>
</protein>
<dbReference type="RefSeq" id="WP_014395991.1">
    <property type="nucleotide sequence ID" value="NC_017030.1"/>
</dbReference>
<dbReference type="InParanoid" id="H8MF71"/>
<dbReference type="HOGENOM" id="CLU_1522685_0_0_7"/>
<accession>H8MF71</accession>
<dbReference type="Proteomes" id="UP000007587">
    <property type="component" value="Chromosome"/>
</dbReference>
<organism evidence="1 2">
    <name type="scientific">Corallococcus coralloides (strain ATCC 25202 / DSM 2259 / NBRC 100086 / M2)</name>
    <name type="common">Myxococcus coralloides</name>
    <dbReference type="NCBI Taxonomy" id="1144275"/>
    <lineage>
        <taxon>Bacteria</taxon>
        <taxon>Pseudomonadati</taxon>
        <taxon>Myxococcota</taxon>
        <taxon>Myxococcia</taxon>
        <taxon>Myxococcales</taxon>
        <taxon>Cystobacterineae</taxon>
        <taxon>Myxococcaceae</taxon>
        <taxon>Corallococcus</taxon>
    </lineage>
</organism>
<dbReference type="KEGG" id="ccx:COCOR_03175"/>
<gene>
    <name evidence="1" type="ordered locus">COCOR_03175</name>
</gene>
<dbReference type="STRING" id="1144275.COCOR_03175"/>
<dbReference type="AlphaFoldDB" id="H8MF71"/>
<reference evidence="2" key="2">
    <citation type="submission" date="2012-03" db="EMBL/GenBank/DDBJ databases">
        <title>Genome sequence of the fruiting myxobacterium Corallococcus coralloides DSM 2259.</title>
        <authorList>
            <person name="Huntley S."/>
            <person name="Zhang Y."/>
            <person name="Treuner-Lange A."/>
            <person name="Sensen C.W."/>
            <person name="Sogaard-Andersen L."/>
        </authorList>
    </citation>
    <scope>NUCLEOTIDE SEQUENCE [LARGE SCALE GENOMIC DNA]</scope>
    <source>
        <strain evidence="2">ATCC 25202 / DSM 2259 / NBRC 100086 / M2</strain>
    </source>
</reference>
<proteinExistence type="predicted"/>
<evidence type="ECO:0000313" key="1">
    <source>
        <dbReference type="EMBL" id="AFE05058.1"/>
    </source>
</evidence>
<dbReference type="eggNOG" id="ENOG502Z8K2">
    <property type="taxonomic scope" value="Bacteria"/>
</dbReference>
<evidence type="ECO:0000313" key="2">
    <source>
        <dbReference type="Proteomes" id="UP000007587"/>
    </source>
</evidence>